<dbReference type="AlphaFoldDB" id="N6Z1V4"/>
<feature type="region of interest" description="Disordered" evidence="1">
    <location>
        <begin position="78"/>
        <end position="204"/>
    </location>
</feature>
<name>N6Z1V4_THAL4</name>
<organism evidence="2 3">
    <name type="scientific">Thauera linaloolentis (strain DSM 12138 / JCM 21573 / CCUG 41526 / CIP 105981 / IAM 15112 / NBRC 102519 / 47Lol)</name>
    <dbReference type="NCBI Taxonomy" id="1123367"/>
    <lineage>
        <taxon>Bacteria</taxon>
        <taxon>Pseudomonadati</taxon>
        <taxon>Pseudomonadota</taxon>
        <taxon>Betaproteobacteria</taxon>
        <taxon>Rhodocyclales</taxon>
        <taxon>Zoogloeaceae</taxon>
        <taxon>Thauera</taxon>
    </lineage>
</organism>
<gene>
    <name evidence="2" type="ORF">C666_13915</name>
</gene>
<comment type="caution">
    <text evidence="2">The sequence shown here is derived from an EMBL/GenBank/DDBJ whole genome shotgun (WGS) entry which is preliminary data.</text>
</comment>
<feature type="compositionally biased region" description="Basic and acidic residues" evidence="1">
    <location>
        <begin position="89"/>
        <end position="118"/>
    </location>
</feature>
<reference evidence="2 3" key="1">
    <citation type="submission" date="2012-09" db="EMBL/GenBank/DDBJ databases">
        <title>Draft Genome Sequences of 6 Strains from Genus Thauera.</title>
        <authorList>
            <person name="Liu B."/>
            <person name="Shapleigh J.P."/>
            <person name="Frostegard A.H."/>
        </authorList>
    </citation>
    <scope>NUCLEOTIDE SEQUENCE [LARGE SCALE GENOMIC DNA]</scope>
    <source>
        <strain evidence="3">47Lol / DSM 12138</strain>
    </source>
</reference>
<dbReference type="STRING" id="1123367.GCA_000621305_00389"/>
<evidence type="ECO:0000256" key="1">
    <source>
        <dbReference type="SAM" id="MobiDB-lite"/>
    </source>
</evidence>
<keyword evidence="3" id="KW-1185">Reference proteome</keyword>
<feature type="compositionally biased region" description="Basic and acidic residues" evidence="1">
    <location>
        <begin position="126"/>
        <end position="160"/>
    </location>
</feature>
<sequence>MLVAALMLAGCAVVPDERGYGYGGHGRYYERETVIVAPARHIEHRGPPPGPGHVWIGGYWNRIGPRQAWVPGYWAPPARHPHPPMRPWQAERERGERERGERQRGERQRDARERETPRPRPLAPVQRHDDRPRANVRGEPHEHLSRPGETRPRAFGERRQPPPAAVAGERGTPTRRPPREAGERRDGTGEAGSGRGHLRRSDRP</sequence>
<accession>N6Z1V4</accession>
<feature type="compositionally biased region" description="Basic and acidic residues" evidence="1">
    <location>
        <begin position="177"/>
        <end position="188"/>
    </location>
</feature>
<proteinExistence type="predicted"/>
<protein>
    <submittedName>
        <fullName evidence="2">Uncharacterized protein</fullName>
    </submittedName>
</protein>
<evidence type="ECO:0000313" key="2">
    <source>
        <dbReference type="EMBL" id="ENO86144.1"/>
    </source>
</evidence>
<dbReference type="Proteomes" id="UP000013232">
    <property type="component" value="Unassembled WGS sequence"/>
</dbReference>
<evidence type="ECO:0000313" key="3">
    <source>
        <dbReference type="Proteomes" id="UP000013232"/>
    </source>
</evidence>
<dbReference type="EMBL" id="AMXE01000060">
    <property type="protein sequence ID" value="ENO86144.1"/>
    <property type="molecule type" value="Genomic_DNA"/>
</dbReference>